<protein>
    <submittedName>
        <fullName evidence="2">Uncharacterized protein</fullName>
    </submittedName>
</protein>
<reference evidence="1" key="1">
    <citation type="submission" date="2017-04" db="EMBL/GenBank/DDBJ databases">
        <authorList>
            <person name="Porter S."/>
            <person name="Friesen M.L."/>
            <person name="Faber-Hammond J."/>
        </authorList>
    </citation>
    <scope>NUCLEOTIDE SEQUENCE</scope>
    <source>
        <strain evidence="1">Str16</strain>
    </source>
</reference>
<reference evidence="1 3" key="2">
    <citation type="journal article" date="2018" name="FEMS Microbiol. Ecol.">
        <title>Co-invading symbiotic mutualists of Medicago polymorpha retain high ancestral diversity and contain diverse accessory genomes.</title>
        <authorList>
            <person name="Porter S.S."/>
            <person name="Faber-Hammond J.J."/>
            <person name="Friesen M.L."/>
        </authorList>
    </citation>
    <scope>NUCLEOTIDE SEQUENCE [LARGE SCALE GENOMIC DNA]</scope>
    <source>
        <strain evidence="1 3">Str16</strain>
    </source>
</reference>
<accession>A0A508X259</accession>
<reference evidence="2" key="3">
    <citation type="submission" date="2019-06" db="EMBL/GenBank/DDBJ databases">
        <authorList>
            <person name="Le Quere A."/>
            <person name="Colella S."/>
        </authorList>
    </citation>
    <scope>NUCLEOTIDE SEQUENCE</scope>
    <source>
        <strain evidence="2">EmedicaeMD41</strain>
    </source>
</reference>
<dbReference type="GeneID" id="61610585"/>
<keyword evidence="3" id="KW-1185">Reference proteome</keyword>
<dbReference type="Proteomes" id="UP000507954">
    <property type="component" value="Unassembled WGS sequence"/>
</dbReference>
<proteinExistence type="predicted"/>
<sequence>MERPAFKPRSRPNASADHPSFADALAYSLDAWQRSILFLDVMRQLVNSTGNTAYAGIIPPEGVVVDTLKPAGDAKLRVIGPRVIGPW</sequence>
<dbReference type="AlphaFoldDB" id="A0A508X259"/>
<dbReference type="Proteomes" id="UP001190825">
    <property type="component" value="Unassembled WGS sequence"/>
</dbReference>
<name>A0A508X259_9HYPH</name>
<dbReference type="RefSeq" id="WP_012067209.1">
    <property type="nucleotide sequence ID" value="NZ_ATYC01000022.1"/>
</dbReference>
<dbReference type="EMBL" id="CABFNB010000103">
    <property type="protein sequence ID" value="VTZ62249.1"/>
    <property type="molecule type" value="Genomic_DNA"/>
</dbReference>
<dbReference type="EMBL" id="NBUC01000154">
    <property type="protein sequence ID" value="PLT95190.1"/>
    <property type="molecule type" value="Genomic_DNA"/>
</dbReference>
<evidence type="ECO:0000313" key="3">
    <source>
        <dbReference type="Proteomes" id="UP001190825"/>
    </source>
</evidence>
<organism evidence="2">
    <name type="scientific">Sinorhizobium medicae</name>
    <dbReference type="NCBI Taxonomy" id="110321"/>
    <lineage>
        <taxon>Bacteria</taxon>
        <taxon>Pseudomonadati</taxon>
        <taxon>Pseudomonadota</taxon>
        <taxon>Alphaproteobacteria</taxon>
        <taxon>Hyphomicrobiales</taxon>
        <taxon>Rhizobiaceae</taxon>
        <taxon>Sinorhizobium/Ensifer group</taxon>
        <taxon>Sinorhizobium</taxon>
    </lineage>
</organism>
<evidence type="ECO:0000313" key="2">
    <source>
        <dbReference type="EMBL" id="VTZ62249.1"/>
    </source>
</evidence>
<evidence type="ECO:0000313" key="1">
    <source>
        <dbReference type="EMBL" id="PLT95190.1"/>
    </source>
</evidence>
<gene>
    <name evidence="1" type="ORF">BMJ33_30300</name>
    <name evidence="2" type="ORF">EMEDMD4_370113</name>
</gene>